<dbReference type="RefSeq" id="WP_238603145.1">
    <property type="nucleotide sequence ID" value="NZ_CP010070.1"/>
</dbReference>
<accession>A0A0A7LBN6</accession>
<dbReference type="Gene3D" id="1.25.40.10">
    <property type="entry name" value="Tetratricopeptide repeat domain"/>
    <property type="match status" value="1"/>
</dbReference>
<dbReference type="HOGENOM" id="CLU_1954551_0_0_2"/>
<dbReference type="GeneID" id="24818256"/>
<dbReference type="Pfam" id="PF13428">
    <property type="entry name" value="TPR_14"/>
    <property type="match status" value="1"/>
</dbReference>
<proteinExistence type="predicted"/>
<dbReference type="STRING" id="1577791.Mpt1_c05910"/>
<organism evidence="1 2">
    <name type="scientific">Candidatus Methanoplasma termitum</name>
    <dbReference type="NCBI Taxonomy" id="1577791"/>
    <lineage>
        <taxon>Archaea</taxon>
        <taxon>Methanobacteriati</taxon>
        <taxon>Thermoplasmatota</taxon>
        <taxon>Thermoplasmata</taxon>
        <taxon>Methanomassiliicoccales</taxon>
        <taxon>Methanomassiliicoccaceae</taxon>
        <taxon>Candidatus Methanoplasma</taxon>
    </lineage>
</organism>
<dbReference type="AlphaFoldDB" id="A0A0A7LBN6"/>
<sequence length="128" mass="14721">MTHGKLAVNVPRNIFKGDGATIDKEKAAAFREILKQRYPWLTDNSLDVLMEKARKTVVEIRNEETNGLSVSRELESQGRPEEAIKHLRRRLEMDADDPDLWYALGELLCKTGKTEEGYRAFARGRELF</sequence>
<dbReference type="SUPFAM" id="SSF48452">
    <property type="entry name" value="TPR-like"/>
    <property type="match status" value="1"/>
</dbReference>
<dbReference type="InterPro" id="IPR011990">
    <property type="entry name" value="TPR-like_helical_dom_sf"/>
</dbReference>
<evidence type="ECO:0000313" key="2">
    <source>
        <dbReference type="Proteomes" id="UP000030787"/>
    </source>
</evidence>
<name>A0A0A7LBN6_9ARCH</name>
<reference evidence="1 2" key="1">
    <citation type="journal article" date="2014" name="Appl. Environ. Microbiol.">
        <title>Comparative Genome Analysis of 'Candidatus Methanoplasma termitum' Indicates a New Mode of Energy Metabolism in the Seventh Order of Methanogens.</title>
        <authorList>
            <person name="Lang K."/>
            <person name="Schuldes J."/>
            <person name="Klingl A."/>
            <person name="Poehlein A."/>
            <person name="Daniel R."/>
            <person name="Brune A."/>
        </authorList>
    </citation>
    <scope>NUCLEOTIDE SEQUENCE [LARGE SCALE GENOMIC DNA]</scope>
    <source>
        <strain evidence="2">Mpt1</strain>
    </source>
</reference>
<dbReference type="KEGG" id="mear:Mpt1_c05910"/>
<protein>
    <submittedName>
        <fullName evidence="1">Uncharacterized protein</fullName>
    </submittedName>
</protein>
<dbReference type="EMBL" id="CP010070">
    <property type="protein sequence ID" value="AIZ56479.1"/>
    <property type="molecule type" value="Genomic_DNA"/>
</dbReference>
<keyword evidence="2" id="KW-1185">Reference proteome</keyword>
<evidence type="ECO:0000313" key="1">
    <source>
        <dbReference type="EMBL" id="AIZ56479.1"/>
    </source>
</evidence>
<dbReference type="Proteomes" id="UP000030787">
    <property type="component" value="Chromosome"/>
</dbReference>
<gene>
    <name evidence="1" type="ORF">Mpt1_c05910</name>
</gene>